<dbReference type="RefSeq" id="WP_163951854.1">
    <property type="nucleotide sequence ID" value="NZ_JAAFZH010000008.1"/>
</dbReference>
<dbReference type="Gene3D" id="3.40.630.10">
    <property type="entry name" value="Zn peptidases"/>
    <property type="match status" value="1"/>
</dbReference>
<evidence type="ECO:0000313" key="2">
    <source>
        <dbReference type="EMBL" id="NDU96924.1"/>
    </source>
</evidence>
<dbReference type="InterPro" id="IPR007484">
    <property type="entry name" value="Peptidase_M28"/>
</dbReference>
<proteinExistence type="predicted"/>
<name>A0A6L9L8N6_9BACT</name>
<dbReference type="AlphaFoldDB" id="A0A6L9L8N6"/>
<evidence type="ECO:0000313" key="3">
    <source>
        <dbReference type="Proteomes" id="UP000474175"/>
    </source>
</evidence>
<organism evidence="2 3">
    <name type="scientific">Spirosoma terrae</name>
    <dbReference type="NCBI Taxonomy" id="1968276"/>
    <lineage>
        <taxon>Bacteria</taxon>
        <taxon>Pseudomonadati</taxon>
        <taxon>Bacteroidota</taxon>
        <taxon>Cytophagia</taxon>
        <taxon>Cytophagales</taxon>
        <taxon>Cytophagaceae</taxon>
        <taxon>Spirosoma</taxon>
    </lineage>
</organism>
<dbReference type="EMBL" id="JAAFZH010000008">
    <property type="protein sequence ID" value="NDU96924.1"/>
    <property type="molecule type" value="Genomic_DNA"/>
</dbReference>
<gene>
    <name evidence="2" type="ORF">GK108_18715</name>
</gene>
<comment type="caution">
    <text evidence="2">The sequence shown here is derived from an EMBL/GenBank/DDBJ whole genome shotgun (WGS) entry which is preliminary data.</text>
</comment>
<dbReference type="PANTHER" id="PTHR12147">
    <property type="entry name" value="METALLOPEPTIDASE M28 FAMILY MEMBER"/>
    <property type="match status" value="1"/>
</dbReference>
<feature type="domain" description="Peptidase M28" evidence="1">
    <location>
        <begin position="134"/>
        <end position="343"/>
    </location>
</feature>
<reference evidence="2 3" key="1">
    <citation type="submission" date="2020-02" db="EMBL/GenBank/DDBJ databases">
        <title>Draft genome sequence of two Spirosoma agri KCTC 52727 and Spirosoma terrae KCTC 52035.</title>
        <authorList>
            <person name="Rojas J."/>
            <person name="Ambika Manirajan B."/>
            <person name="Suarez C."/>
            <person name="Ratering S."/>
            <person name="Schnell S."/>
        </authorList>
    </citation>
    <scope>NUCLEOTIDE SEQUENCE [LARGE SCALE GENOMIC DNA]</scope>
    <source>
        <strain evidence="2 3">KCTC 52035</strain>
    </source>
</reference>
<keyword evidence="3" id="KW-1185">Reference proteome</keyword>
<dbReference type="PANTHER" id="PTHR12147:SF26">
    <property type="entry name" value="PEPTIDASE M28 DOMAIN-CONTAINING PROTEIN"/>
    <property type="match status" value="1"/>
</dbReference>
<dbReference type="GO" id="GO:0006508">
    <property type="term" value="P:proteolysis"/>
    <property type="evidence" value="ECO:0007669"/>
    <property type="project" value="InterPro"/>
</dbReference>
<sequence length="353" mass="39600">MNNTFLRYLTVSITLITRAYSQPAISSVSVPVSLLTKHVYALTDDSFRGRETGTTGQLKAAQYCVQSFRASHLGSVFRVDSAYGSFYQPYFLSYSTISLVKTERGTLPLTYKRYELAPSPVTKWDSSQVVASHNVAGLLIGTDLKQEVVVISAHYDHLGYVEGRIHPGADDNASGTASVLSIASVFDSLARQGIRSRRTILFALFSGEEKGLLGSRYFVHNSPIPVQQFAGNLNIDMVGRIDYKHRKKPEYCYLIAGPKDDQLRKLVSAANKRSVAIELDYEHDSMNDSKQYFYRSDQYNFHNFGVPAVFFTDGEHPDYHRPTDTADRIDYQILSKRATLVFQTAWLLANPDS</sequence>
<dbReference type="InterPro" id="IPR045175">
    <property type="entry name" value="M28_fam"/>
</dbReference>
<accession>A0A6L9L8N6</accession>
<dbReference type="SUPFAM" id="SSF53187">
    <property type="entry name" value="Zn-dependent exopeptidases"/>
    <property type="match status" value="1"/>
</dbReference>
<dbReference type="Proteomes" id="UP000474175">
    <property type="component" value="Unassembled WGS sequence"/>
</dbReference>
<dbReference type="Pfam" id="PF04389">
    <property type="entry name" value="Peptidase_M28"/>
    <property type="match status" value="1"/>
</dbReference>
<evidence type="ECO:0000259" key="1">
    <source>
        <dbReference type="Pfam" id="PF04389"/>
    </source>
</evidence>
<dbReference type="GO" id="GO:0008235">
    <property type="term" value="F:metalloexopeptidase activity"/>
    <property type="evidence" value="ECO:0007669"/>
    <property type="project" value="InterPro"/>
</dbReference>
<protein>
    <submittedName>
        <fullName evidence="2">M28 family peptidase</fullName>
    </submittedName>
</protein>